<dbReference type="AlphaFoldDB" id="A0A066XPR7"/>
<feature type="compositionally biased region" description="Low complexity" evidence="1">
    <location>
        <begin position="273"/>
        <end position="289"/>
    </location>
</feature>
<evidence type="ECO:0008006" key="4">
    <source>
        <dbReference type="Google" id="ProtNLM"/>
    </source>
</evidence>
<feature type="compositionally biased region" description="Polar residues" evidence="1">
    <location>
        <begin position="381"/>
        <end position="407"/>
    </location>
</feature>
<dbReference type="HOGENOM" id="CLU_036511_0_0_1"/>
<keyword evidence="3" id="KW-1185">Reference proteome</keyword>
<feature type="compositionally biased region" description="Basic and acidic residues" evidence="1">
    <location>
        <begin position="146"/>
        <end position="157"/>
    </location>
</feature>
<name>A0A066XPR7_COLSU</name>
<comment type="caution">
    <text evidence="2">The sequence shown here is derived from an EMBL/GenBank/DDBJ whole genome shotgun (WGS) entry which is preliminary data.</text>
</comment>
<protein>
    <recommendedName>
        <fullName evidence="4">GMP synthase</fullName>
    </recommendedName>
</protein>
<organism evidence="2 3">
    <name type="scientific">Colletotrichum sublineola</name>
    <name type="common">Sorghum anthracnose fungus</name>
    <dbReference type="NCBI Taxonomy" id="1173701"/>
    <lineage>
        <taxon>Eukaryota</taxon>
        <taxon>Fungi</taxon>
        <taxon>Dikarya</taxon>
        <taxon>Ascomycota</taxon>
        <taxon>Pezizomycotina</taxon>
        <taxon>Sordariomycetes</taxon>
        <taxon>Hypocreomycetidae</taxon>
        <taxon>Glomerellales</taxon>
        <taxon>Glomerellaceae</taxon>
        <taxon>Colletotrichum</taxon>
        <taxon>Colletotrichum graminicola species complex</taxon>
    </lineage>
</organism>
<dbReference type="EMBL" id="JMSE01000279">
    <property type="protein sequence ID" value="KDN70887.1"/>
    <property type="molecule type" value="Genomic_DNA"/>
</dbReference>
<feature type="region of interest" description="Disordered" evidence="1">
    <location>
        <begin position="142"/>
        <end position="297"/>
    </location>
</feature>
<dbReference type="OMA" id="MKNGWHP"/>
<dbReference type="eggNOG" id="ENOG502RRXM">
    <property type="taxonomic scope" value="Eukaryota"/>
</dbReference>
<proteinExistence type="predicted"/>
<evidence type="ECO:0000256" key="1">
    <source>
        <dbReference type="SAM" id="MobiDB-lite"/>
    </source>
</evidence>
<evidence type="ECO:0000313" key="2">
    <source>
        <dbReference type="EMBL" id="KDN70887.1"/>
    </source>
</evidence>
<feature type="region of interest" description="Disordered" evidence="1">
    <location>
        <begin position="312"/>
        <end position="424"/>
    </location>
</feature>
<feature type="compositionally biased region" description="Pro residues" evidence="1">
    <location>
        <begin position="170"/>
        <end position="187"/>
    </location>
</feature>
<gene>
    <name evidence="2" type="ORF">CSUB01_04400</name>
</gene>
<feature type="compositionally biased region" description="Low complexity" evidence="1">
    <location>
        <begin position="440"/>
        <end position="468"/>
    </location>
</feature>
<dbReference type="STRING" id="1173701.A0A066XPR7"/>
<feature type="region of interest" description="Disordered" evidence="1">
    <location>
        <begin position="440"/>
        <end position="518"/>
    </location>
</feature>
<dbReference type="Proteomes" id="UP000027238">
    <property type="component" value="Unassembled WGS sequence"/>
</dbReference>
<evidence type="ECO:0000313" key="3">
    <source>
        <dbReference type="Proteomes" id="UP000027238"/>
    </source>
</evidence>
<dbReference type="OrthoDB" id="3357271at2759"/>
<reference evidence="3" key="1">
    <citation type="journal article" date="2014" name="Genome Announc.">
        <title>Draft genome sequence of Colletotrichum sublineola, a destructive pathogen of cultivated sorghum.</title>
        <authorList>
            <person name="Baroncelli R."/>
            <person name="Sanz-Martin J.M."/>
            <person name="Rech G.E."/>
            <person name="Sukno S.A."/>
            <person name="Thon M.R."/>
        </authorList>
    </citation>
    <scope>NUCLEOTIDE SEQUENCE [LARGE SCALE GENOMIC DNA]</scope>
    <source>
        <strain evidence="3">TX430BB</strain>
    </source>
</reference>
<accession>A0A066XPR7</accession>
<sequence>MAHERPVLAIQQRGEAPVVFSLPRNRRHAGPGWSANGEGHRRRQFGPLSASTLIRQRSLPFTQAQVSIPTPNGPPFFFLFFFFSDYSRSKSPSTMSNFGNFMKNGWHPEKPGTTLKGQVVCHRPQSGFGTPLETRLTDAQNGLLGRNKDDANKEGRVARPLSSLQDPSTFAPPPKRIPGANPPPLPPSRSNATSPGAPPPPYEDSSRYQQQQQEEEEAPPRPYRVDTTGLSTAHLPPPPGRKDGADGRTPPPGQAAARPPPPSLPPRLPPRTPSAASVTSPTPSAPAASSGGGYLNQNAMSRLGAAGVSVPALGIGKSAPEPPARSNTSSPAPPPRNGAGGQMNELQTRFANLGKSSGQPSSPPPPTEGTTMEQKQAALRTASNFHKNPSSVSMSDARSAASTFNNFRQRHGEQVASGVKSANNLNQKYGISDKVGKYAGQVGQQQEGTTGSAGAGAAPGPLSPPSGLVNAIGKKKPPPPPPPKKKPELSGSSPAPPAPGLGDDDEPPPIPLATKPTF</sequence>
<feature type="compositionally biased region" description="Pro residues" evidence="1">
    <location>
        <begin position="249"/>
        <end position="272"/>
    </location>
</feature>